<keyword evidence="3" id="KW-1185">Reference proteome</keyword>
<evidence type="ECO:0000256" key="1">
    <source>
        <dbReference type="SAM" id="MobiDB-lite"/>
    </source>
</evidence>
<reference evidence="2" key="1">
    <citation type="submission" date="2021-04" db="EMBL/GenBank/DDBJ databases">
        <title>Genome sequence of Serratia sp. arafor3.</title>
        <authorList>
            <person name="Besaury L."/>
        </authorList>
    </citation>
    <scope>NUCLEOTIDE SEQUENCE</scope>
    <source>
        <strain evidence="2">Arafor3</strain>
    </source>
</reference>
<evidence type="ECO:0000313" key="3">
    <source>
        <dbReference type="Proteomes" id="UP001165275"/>
    </source>
</evidence>
<accession>A0ABT0KH27</accession>
<name>A0ABT0KH27_9GAMM</name>
<protein>
    <recommendedName>
        <fullName evidence="4">Terminase</fullName>
    </recommendedName>
</protein>
<sequence>MADNKRRLLQLNLDKVAVHSYYGKRFVDKHQKLDALASRQALLFNSISIGNMVIESGLDSAFKALDNSTFANANKAERAEMILRALELFCGVRPTSTSNSANALTPVPQEPERSEPDLTSAPPVKARKQPTQPDVAESVEGESTSVMAMPPKGSKRRTFTAKG</sequence>
<feature type="compositionally biased region" description="Basic residues" evidence="1">
    <location>
        <begin position="153"/>
        <end position="163"/>
    </location>
</feature>
<evidence type="ECO:0000313" key="2">
    <source>
        <dbReference type="EMBL" id="MCL1031323.1"/>
    </source>
</evidence>
<dbReference type="RefSeq" id="WP_248947325.1">
    <property type="nucleotide sequence ID" value="NZ_CBCSGY010000016.1"/>
</dbReference>
<organism evidence="2 3">
    <name type="scientific">Serratia silvae</name>
    <dbReference type="NCBI Taxonomy" id="2824122"/>
    <lineage>
        <taxon>Bacteria</taxon>
        <taxon>Pseudomonadati</taxon>
        <taxon>Pseudomonadota</taxon>
        <taxon>Gammaproteobacteria</taxon>
        <taxon>Enterobacterales</taxon>
        <taxon>Yersiniaceae</taxon>
        <taxon>Serratia</taxon>
    </lineage>
</organism>
<dbReference type="EMBL" id="JAGQDC010000021">
    <property type="protein sequence ID" value="MCL1031323.1"/>
    <property type="molecule type" value="Genomic_DNA"/>
</dbReference>
<comment type="caution">
    <text evidence="2">The sequence shown here is derived from an EMBL/GenBank/DDBJ whole genome shotgun (WGS) entry which is preliminary data.</text>
</comment>
<dbReference type="Proteomes" id="UP001165275">
    <property type="component" value="Unassembled WGS sequence"/>
</dbReference>
<gene>
    <name evidence="2" type="ORF">KAJ71_20215</name>
</gene>
<feature type="region of interest" description="Disordered" evidence="1">
    <location>
        <begin position="96"/>
        <end position="163"/>
    </location>
</feature>
<evidence type="ECO:0008006" key="4">
    <source>
        <dbReference type="Google" id="ProtNLM"/>
    </source>
</evidence>
<proteinExistence type="predicted"/>